<dbReference type="InterPro" id="IPR044855">
    <property type="entry name" value="CoA-Trfase_III_dom3_sf"/>
</dbReference>
<protein>
    <submittedName>
        <fullName evidence="2">CoA transferase</fullName>
    </submittedName>
</protein>
<dbReference type="GO" id="GO:0008410">
    <property type="term" value="F:CoA-transferase activity"/>
    <property type="evidence" value="ECO:0007669"/>
    <property type="project" value="TreeGrafter"/>
</dbReference>
<dbReference type="InterPro" id="IPR050483">
    <property type="entry name" value="CoA-transferase_III_domain"/>
</dbReference>
<reference evidence="2 3" key="1">
    <citation type="submission" date="2019-07" db="EMBL/GenBank/DDBJ databases">
        <title>Diversity of Bacteria from Kongsfjorden, Arctic.</title>
        <authorList>
            <person name="Yu Y."/>
        </authorList>
    </citation>
    <scope>NUCLEOTIDE SEQUENCE [LARGE SCALE GENOMIC DNA]</scope>
    <source>
        <strain evidence="2 3">SM1922</strain>
    </source>
</reference>
<dbReference type="Pfam" id="PF02515">
    <property type="entry name" value="CoA_transf_3"/>
    <property type="match status" value="1"/>
</dbReference>
<dbReference type="AlphaFoldDB" id="A0A558JF41"/>
<dbReference type="PANTHER" id="PTHR48207:SF4">
    <property type="entry name" value="BLL6097 PROTEIN"/>
    <property type="match status" value="1"/>
</dbReference>
<accession>A0A558JF41</accession>
<keyword evidence="1 2" id="KW-0808">Transferase</keyword>
<organism evidence="2 3">
    <name type="scientific">Vreelandella titanicae</name>
    <dbReference type="NCBI Taxonomy" id="664683"/>
    <lineage>
        <taxon>Bacteria</taxon>
        <taxon>Pseudomonadati</taxon>
        <taxon>Pseudomonadota</taxon>
        <taxon>Gammaproteobacteria</taxon>
        <taxon>Oceanospirillales</taxon>
        <taxon>Halomonadaceae</taxon>
        <taxon>Vreelandella</taxon>
    </lineage>
</organism>
<dbReference type="Gene3D" id="3.30.1540.10">
    <property type="entry name" value="formyl-coa transferase, domain 3"/>
    <property type="match status" value="1"/>
</dbReference>
<dbReference type="RefSeq" id="WP_144809966.1">
    <property type="nucleotide sequence ID" value="NZ_VNFE01000001.1"/>
</dbReference>
<name>A0A558JF41_9GAMM</name>
<evidence type="ECO:0000313" key="3">
    <source>
        <dbReference type="Proteomes" id="UP000317288"/>
    </source>
</evidence>
<comment type="caution">
    <text evidence="2">The sequence shown here is derived from an EMBL/GenBank/DDBJ whole genome shotgun (WGS) entry which is preliminary data.</text>
</comment>
<sequence>MKNFLKDIRILDLTSVVVGPICTWRLSQYGANVTKLEAPSGDLMRGLGGQSPTGQHSGAYLHLNRGKRNISLNLKDGAAKPILDKLVEQNDVIVTNMRPQALKKLGLDPDTIRKKYPEKIYCTITGYGSDGTYAGSPAYDSVIQAATGITSLFDVRDGKPSYIPLLICDHVTGEIAAGTVLAAIVNKITTGEGASIEIPMFETMANFVLQEHLAQKSFSPSIGEIGDKRLLDANTSPLKTADGWISVTANTDQQVKTFLECIDREDLIEDARFKTIGDRAKNVKDWLKIRSDALINKNTADWLAIFKSSDISAMPCHTLESLMEDEHLISIGMFDTEQHPTEGQTISLRSSMLFNGVPLPKQQPAQPKGWDTESILKELGFTPEEIDKFVLSSVAIKHIA</sequence>
<dbReference type="InterPro" id="IPR003673">
    <property type="entry name" value="CoA-Trfase_fam_III"/>
</dbReference>
<gene>
    <name evidence="2" type="ORF">FQP89_03760</name>
</gene>
<dbReference type="SUPFAM" id="SSF89796">
    <property type="entry name" value="CoA-transferase family III (CaiB/BaiF)"/>
    <property type="match status" value="1"/>
</dbReference>
<dbReference type="EMBL" id="VNFE01000001">
    <property type="protein sequence ID" value="TVU92254.1"/>
    <property type="molecule type" value="Genomic_DNA"/>
</dbReference>
<evidence type="ECO:0000313" key="2">
    <source>
        <dbReference type="EMBL" id="TVU92254.1"/>
    </source>
</evidence>
<dbReference type="InterPro" id="IPR023606">
    <property type="entry name" value="CoA-Trfase_III_dom_1_sf"/>
</dbReference>
<dbReference type="Proteomes" id="UP000317288">
    <property type="component" value="Unassembled WGS sequence"/>
</dbReference>
<dbReference type="Gene3D" id="3.40.50.10540">
    <property type="entry name" value="Crotonobetainyl-coa:carnitine coa-transferase, domain 1"/>
    <property type="match status" value="1"/>
</dbReference>
<proteinExistence type="predicted"/>
<evidence type="ECO:0000256" key="1">
    <source>
        <dbReference type="ARBA" id="ARBA00022679"/>
    </source>
</evidence>
<dbReference type="PANTHER" id="PTHR48207">
    <property type="entry name" value="SUCCINATE--HYDROXYMETHYLGLUTARATE COA-TRANSFERASE"/>
    <property type="match status" value="1"/>
</dbReference>